<sequence>MTSLTLATFGTILIDNIHRPDGSTERHLGGGALYAAIGARVWLPPETIRLPTGCSRRGVPKTTTTTTFLDELERFGGVMWAWDEDSEEAMLETEIVYTPGGARSFRYLNPRGGGGGLQPVASWAHRAGYLHFCCSPTDLSASLSTLPPSAPRPKIIYEPLPLACGPAHLSALKSVLPLVDVFSPNHEELASFFHDEEEEGESIEALVSTYARLGARTVVVRAGARGCFVANMDPALGACAKRWLPPYWTDEASQNVRDTTGAGNSFLGGLCAGMAMALAGDDVFLGAAYGAVSASFVVQQPGLPSLLFCSGEETWNGECPRWRLERYLSRGEYGWAR</sequence>
<comment type="caution">
    <text evidence="2">The sequence shown here is derived from an EMBL/GenBank/DDBJ whole genome shotgun (WGS) entry which is preliminary data.</text>
</comment>
<protein>
    <submittedName>
        <fullName evidence="2">Ribokinase-like protein</fullName>
    </submittedName>
</protein>
<dbReference type="GeneID" id="66105806"/>
<evidence type="ECO:0000313" key="3">
    <source>
        <dbReference type="Proteomes" id="UP000812287"/>
    </source>
</evidence>
<gene>
    <name evidence="2" type="ORF">BT62DRAFT_903030</name>
</gene>
<proteinExistence type="predicted"/>
<name>A0A9P7VN86_9AGAR</name>
<evidence type="ECO:0000259" key="1">
    <source>
        <dbReference type="Pfam" id="PF00294"/>
    </source>
</evidence>
<dbReference type="PANTHER" id="PTHR47098:SF2">
    <property type="entry name" value="PROTEIN MAK32"/>
    <property type="match status" value="1"/>
</dbReference>
<dbReference type="InterPro" id="IPR011611">
    <property type="entry name" value="PfkB_dom"/>
</dbReference>
<dbReference type="EMBL" id="MU250545">
    <property type="protein sequence ID" value="KAG7443445.1"/>
    <property type="molecule type" value="Genomic_DNA"/>
</dbReference>
<dbReference type="Pfam" id="PF00294">
    <property type="entry name" value="PfkB"/>
    <property type="match status" value="1"/>
</dbReference>
<dbReference type="RefSeq" id="XP_043036945.1">
    <property type="nucleotide sequence ID" value="XM_043183509.1"/>
</dbReference>
<accession>A0A9P7VN86</accession>
<dbReference type="Gene3D" id="3.40.1190.20">
    <property type="match status" value="1"/>
</dbReference>
<reference evidence="2" key="1">
    <citation type="submission" date="2020-11" db="EMBL/GenBank/DDBJ databases">
        <title>Adaptations for nitrogen fixation in a non-lichenized fungal sporocarp promotes dispersal by wood-feeding termites.</title>
        <authorList>
            <consortium name="DOE Joint Genome Institute"/>
            <person name="Koch R.A."/>
            <person name="Yoon G."/>
            <person name="Arayal U."/>
            <person name="Lail K."/>
            <person name="Amirebrahimi M."/>
            <person name="Labutti K."/>
            <person name="Lipzen A."/>
            <person name="Riley R."/>
            <person name="Barry K."/>
            <person name="Henrissat B."/>
            <person name="Grigoriev I.V."/>
            <person name="Herr J.R."/>
            <person name="Aime M.C."/>
        </authorList>
    </citation>
    <scope>NUCLEOTIDE SEQUENCE</scope>
    <source>
        <strain evidence="2">MCA 3950</strain>
    </source>
</reference>
<organism evidence="2 3">
    <name type="scientific">Guyanagaster necrorhizus</name>
    <dbReference type="NCBI Taxonomy" id="856835"/>
    <lineage>
        <taxon>Eukaryota</taxon>
        <taxon>Fungi</taxon>
        <taxon>Dikarya</taxon>
        <taxon>Basidiomycota</taxon>
        <taxon>Agaricomycotina</taxon>
        <taxon>Agaricomycetes</taxon>
        <taxon>Agaricomycetidae</taxon>
        <taxon>Agaricales</taxon>
        <taxon>Marasmiineae</taxon>
        <taxon>Physalacriaceae</taxon>
        <taxon>Guyanagaster</taxon>
    </lineage>
</organism>
<dbReference type="InterPro" id="IPR029056">
    <property type="entry name" value="Ribokinase-like"/>
</dbReference>
<dbReference type="OrthoDB" id="497927at2759"/>
<dbReference type="PANTHER" id="PTHR47098">
    <property type="entry name" value="PROTEIN MAK32"/>
    <property type="match status" value="1"/>
</dbReference>
<feature type="domain" description="Carbohydrate kinase PfkB" evidence="1">
    <location>
        <begin position="168"/>
        <end position="302"/>
    </location>
</feature>
<dbReference type="Proteomes" id="UP000812287">
    <property type="component" value="Unassembled WGS sequence"/>
</dbReference>
<evidence type="ECO:0000313" key="2">
    <source>
        <dbReference type="EMBL" id="KAG7443445.1"/>
    </source>
</evidence>
<dbReference type="SUPFAM" id="SSF53613">
    <property type="entry name" value="Ribokinase-like"/>
    <property type="match status" value="1"/>
</dbReference>
<keyword evidence="3" id="KW-1185">Reference proteome</keyword>
<dbReference type="AlphaFoldDB" id="A0A9P7VN86"/>